<dbReference type="Proteomes" id="UP000602004">
    <property type="component" value="Unassembled WGS sequence"/>
</dbReference>
<dbReference type="InterPro" id="IPR000119">
    <property type="entry name" value="Hist_DNA-bd"/>
</dbReference>
<gene>
    <name evidence="4" type="ORF">GCM10011400_72430</name>
</gene>
<name>A0ABQ1NGP9_9BURK</name>
<dbReference type="Gene3D" id="4.10.520.10">
    <property type="entry name" value="IHF-like DNA-binding proteins"/>
    <property type="match status" value="1"/>
</dbReference>
<evidence type="ECO:0000313" key="5">
    <source>
        <dbReference type="Proteomes" id="UP000602004"/>
    </source>
</evidence>
<dbReference type="EMBL" id="BMHL01000029">
    <property type="protein sequence ID" value="GGC73796.1"/>
    <property type="molecule type" value="Genomic_DNA"/>
</dbReference>
<reference evidence="5" key="1">
    <citation type="journal article" date="2019" name="Int. J. Syst. Evol. Microbiol.">
        <title>The Global Catalogue of Microorganisms (GCM) 10K type strain sequencing project: providing services to taxonomists for standard genome sequencing and annotation.</title>
        <authorList>
            <consortium name="The Broad Institute Genomics Platform"/>
            <consortium name="The Broad Institute Genome Sequencing Center for Infectious Disease"/>
            <person name="Wu L."/>
            <person name="Ma J."/>
        </authorList>
    </citation>
    <scope>NUCLEOTIDE SEQUENCE [LARGE SCALE GENOMIC DNA]</scope>
    <source>
        <strain evidence="5">CGMCC 1.15103</strain>
    </source>
</reference>
<dbReference type="InterPro" id="IPR010992">
    <property type="entry name" value="IHF-like_DNA-bd_dom_sf"/>
</dbReference>
<comment type="caution">
    <text evidence="4">The sequence shown here is derived from an EMBL/GenBank/DDBJ whole genome shotgun (WGS) entry which is preliminary data.</text>
</comment>
<evidence type="ECO:0000256" key="2">
    <source>
        <dbReference type="ARBA" id="ARBA00023125"/>
    </source>
</evidence>
<proteinExistence type="inferred from homology"/>
<feature type="region of interest" description="Disordered" evidence="3">
    <location>
        <begin position="40"/>
        <end position="67"/>
    </location>
</feature>
<dbReference type="Pfam" id="PF00216">
    <property type="entry name" value="Bac_DNA_binding"/>
    <property type="match status" value="1"/>
</dbReference>
<keyword evidence="5" id="KW-1185">Reference proteome</keyword>
<evidence type="ECO:0000256" key="3">
    <source>
        <dbReference type="SAM" id="MobiDB-lite"/>
    </source>
</evidence>
<sequence length="102" mass="11072">MPLTRAIDNTRMRSQARVHGGVTIHAWDMLATPVIADRSDRRPIAQRRADRVGWRHSQPQKGKAMNKQELADAVAAKTGGSKAATGEAIDAFIDAVTAAVKR</sequence>
<accession>A0ABQ1NGP9</accession>
<protein>
    <submittedName>
        <fullName evidence="4">Uncharacterized protein</fullName>
    </submittedName>
</protein>
<dbReference type="SUPFAM" id="SSF47729">
    <property type="entry name" value="IHF-like DNA-binding proteins"/>
    <property type="match status" value="1"/>
</dbReference>
<evidence type="ECO:0000256" key="1">
    <source>
        <dbReference type="ARBA" id="ARBA00010529"/>
    </source>
</evidence>
<keyword evidence="2" id="KW-0238">DNA-binding</keyword>
<evidence type="ECO:0000313" key="4">
    <source>
        <dbReference type="EMBL" id="GGC73796.1"/>
    </source>
</evidence>
<comment type="similarity">
    <text evidence="1">Belongs to the bacterial histone-like protein family.</text>
</comment>
<organism evidence="4 5">
    <name type="scientific">Paraburkholderia caffeinilytica</name>
    <dbReference type="NCBI Taxonomy" id="1761016"/>
    <lineage>
        <taxon>Bacteria</taxon>
        <taxon>Pseudomonadati</taxon>
        <taxon>Pseudomonadota</taxon>
        <taxon>Betaproteobacteria</taxon>
        <taxon>Burkholderiales</taxon>
        <taxon>Burkholderiaceae</taxon>
        <taxon>Paraburkholderia</taxon>
    </lineage>
</organism>
<feature type="compositionally biased region" description="Basic and acidic residues" evidence="3">
    <location>
        <begin position="40"/>
        <end position="53"/>
    </location>
</feature>